<feature type="region of interest" description="Disordered" evidence="1">
    <location>
        <begin position="43"/>
        <end position="92"/>
    </location>
</feature>
<dbReference type="AlphaFoldDB" id="A0A0C3AXL6"/>
<protein>
    <submittedName>
        <fullName evidence="2">Uncharacterized protein</fullName>
    </submittedName>
</protein>
<reference evidence="3" key="2">
    <citation type="submission" date="2015-01" db="EMBL/GenBank/DDBJ databases">
        <title>Evolutionary Origins and Diversification of the Mycorrhizal Mutualists.</title>
        <authorList>
            <consortium name="DOE Joint Genome Institute"/>
            <consortium name="Mycorrhizal Genomics Consortium"/>
            <person name="Kohler A."/>
            <person name="Kuo A."/>
            <person name="Nagy L.G."/>
            <person name="Floudas D."/>
            <person name="Copeland A."/>
            <person name="Barry K.W."/>
            <person name="Cichocki N."/>
            <person name="Veneault-Fourrey C."/>
            <person name="LaButti K."/>
            <person name="Lindquist E.A."/>
            <person name="Lipzen A."/>
            <person name="Lundell T."/>
            <person name="Morin E."/>
            <person name="Murat C."/>
            <person name="Riley R."/>
            <person name="Ohm R."/>
            <person name="Sun H."/>
            <person name="Tunlid A."/>
            <person name="Henrissat B."/>
            <person name="Grigoriev I.V."/>
            <person name="Hibbett D.S."/>
            <person name="Martin F."/>
        </authorList>
    </citation>
    <scope>NUCLEOTIDE SEQUENCE [LARGE SCALE GENOMIC DNA]</scope>
    <source>
        <strain evidence="3">F 1598</strain>
    </source>
</reference>
<dbReference type="OrthoDB" id="2687688at2759"/>
<gene>
    <name evidence="2" type="ORF">PILCRDRAFT_10970</name>
</gene>
<dbReference type="EMBL" id="KN833014">
    <property type="protein sequence ID" value="KIM78753.1"/>
    <property type="molecule type" value="Genomic_DNA"/>
</dbReference>
<accession>A0A0C3AXL6</accession>
<organism evidence="2 3">
    <name type="scientific">Piloderma croceum (strain F 1598)</name>
    <dbReference type="NCBI Taxonomy" id="765440"/>
    <lineage>
        <taxon>Eukaryota</taxon>
        <taxon>Fungi</taxon>
        <taxon>Dikarya</taxon>
        <taxon>Basidiomycota</taxon>
        <taxon>Agaricomycotina</taxon>
        <taxon>Agaricomycetes</taxon>
        <taxon>Agaricomycetidae</taxon>
        <taxon>Atheliales</taxon>
        <taxon>Atheliaceae</taxon>
        <taxon>Piloderma</taxon>
    </lineage>
</organism>
<feature type="compositionally biased region" description="Low complexity" evidence="1">
    <location>
        <begin position="43"/>
        <end position="81"/>
    </location>
</feature>
<reference evidence="2 3" key="1">
    <citation type="submission" date="2014-04" db="EMBL/GenBank/DDBJ databases">
        <authorList>
            <consortium name="DOE Joint Genome Institute"/>
            <person name="Kuo A."/>
            <person name="Tarkka M."/>
            <person name="Buscot F."/>
            <person name="Kohler A."/>
            <person name="Nagy L.G."/>
            <person name="Floudas D."/>
            <person name="Copeland A."/>
            <person name="Barry K.W."/>
            <person name="Cichocki N."/>
            <person name="Veneault-Fourrey C."/>
            <person name="LaButti K."/>
            <person name="Lindquist E.A."/>
            <person name="Lipzen A."/>
            <person name="Lundell T."/>
            <person name="Morin E."/>
            <person name="Murat C."/>
            <person name="Sun H."/>
            <person name="Tunlid A."/>
            <person name="Henrissat B."/>
            <person name="Grigoriev I.V."/>
            <person name="Hibbett D.S."/>
            <person name="Martin F."/>
            <person name="Nordberg H.P."/>
            <person name="Cantor M.N."/>
            <person name="Hua S.X."/>
        </authorList>
    </citation>
    <scope>NUCLEOTIDE SEQUENCE [LARGE SCALE GENOMIC DNA]</scope>
    <source>
        <strain evidence="2 3">F 1598</strain>
    </source>
</reference>
<keyword evidence="3" id="KW-1185">Reference proteome</keyword>
<dbReference type="STRING" id="765440.A0A0C3AXL6"/>
<dbReference type="HOGENOM" id="CLU_1050171_0_0_1"/>
<dbReference type="InParanoid" id="A0A0C3AXL6"/>
<evidence type="ECO:0000313" key="2">
    <source>
        <dbReference type="EMBL" id="KIM78753.1"/>
    </source>
</evidence>
<evidence type="ECO:0000313" key="3">
    <source>
        <dbReference type="Proteomes" id="UP000054166"/>
    </source>
</evidence>
<feature type="region of interest" description="Disordered" evidence="1">
    <location>
        <begin position="113"/>
        <end position="139"/>
    </location>
</feature>
<sequence length="265" mass="28895">MSQKNSQKAQREWLLKAFMKFQHSRIKHSGCCAVCCQQILQAADAGPPSSSSSSSSLASVGSATSELSSDSESVTSPSLSSSEHEDSSGSLTSADVEEELLTMQMDQALEDMPDLLPMDSDDSSSDTEDDSGNEADDEDLEMLENKMVSRPCDMNNNATNPYLSPHLKCPHVLEVLKVECPDQFREILQVNPAMFNKIVDNIKDDPLFFNNYNNHQIPVEQQLAITLYCFGHDRNAASQAAVGCWAGGGKGSPSLHTKRVMTVVL</sequence>
<name>A0A0C3AXL6_PILCF</name>
<proteinExistence type="predicted"/>
<evidence type="ECO:0000256" key="1">
    <source>
        <dbReference type="SAM" id="MobiDB-lite"/>
    </source>
</evidence>
<dbReference type="Proteomes" id="UP000054166">
    <property type="component" value="Unassembled WGS sequence"/>
</dbReference>